<comment type="caution">
    <text evidence="1">The sequence shown here is derived from an EMBL/GenBank/DDBJ whole genome shotgun (WGS) entry which is preliminary data.</text>
</comment>
<organism evidence="1 2">
    <name type="scientific">Shackletoniella antarctica</name>
    <dbReference type="NCBI Taxonomy" id="268115"/>
    <lineage>
        <taxon>Bacteria</taxon>
        <taxon>Bacillati</taxon>
        <taxon>Cyanobacteriota</taxon>
        <taxon>Cyanophyceae</taxon>
        <taxon>Oculatellales</taxon>
        <taxon>Oculatellaceae</taxon>
        <taxon>Shackletoniella</taxon>
    </lineage>
</organism>
<accession>A0A2W4WFQ7</accession>
<gene>
    <name evidence="1" type="ORF">DCF17_09645</name>
</gene>
<evidence type="ECO:0000313" key="2">
    <source>
        <dbReference type="Proteomes" id="UP000249081"/>
    </source>
</evidence>
<name>A0A2W4WFQ7_9CYAN</name>
<proteinExistence type="predicted"/>
<dbReference type="Proteomes" id="UP000249081">
    <property type="component" value="Unassembled WGS sequence"/>
</dbReference>
<dbReference type="EMBL" id="QBMN01000055">
    <property type="protein sequence ID" value="PZO42007.1"/>
    <property type="molecule type" value="Genomic_DNA"/>
</dbReference>
<protein>
    <submittedName>
        <fullName evidence="1">Uncharacterized protein</fullName>
    </submittedName>
</protein>
<evidence type="ECO:0000313" key="1">
    <source>
        <dbReference type="EMBL" id="PZO42007.1"/>
    </source>
</evidence>
<dbReference type="AlphaFoldDB" id="A0A2W4WFQ7"/>
<reference evidence="2" key="1">
    <citation type="submission" date="2018-04" db="EMBL/GenBank/DDBJ databases">
        <authorList>
            <person name="Cornet L."/>
        </authorList>
    </citation>
    <scope>NUCLEOTIDE SEQUENCE [LARGE SCALE GENOMIC DNA]</scope>
</reference>
<reference evidence="1 2" key="2">
    <citation type="submission" date="2018-06" db="EMBL/GenBank/DDBJ databases">
        <title>Metagenomic assembly of (sub)arctic Cyanobacteria and their associated microbiome from non-axenic cultures.</title>
        <authorList>
            <person name="Baurain D."/>
        </authorList>
    </citation>
    <scope>NUCLEOTIDE SEQUENCE [LARGE SCALE GENOMIC DNA]</scope>
    <source>
        <strain evidence="1">ULC041bin1</strain>
    </source>
</reference>
<sequence>MACIQLRVKPMARMRLQDYKQALRDHFGAATSRQLRSNKIWLEFAQENGLPALHGFDAWKQAYEAIFDAAETTDSETISSDKAPDLEAVINHGLKGFQAFTESILPAKKVTEAIDHLHGEVEGVGDAVEDVVNDGLLNIQQGFTDNALGAIFSPFQRQKGTDKPNADDTASKAEITLTVISHRGWDIEAHEPVLEDVASFTELQDPQGHTVGALLQYSPEQSQQLANHFRSLSLHSPNAWHQGKLNPAVVDQMGAASAVVASGLQMGQMFRVVGPPELVSGLSKGIYQMVQSGGGSLGTVSKVAGGGFAGQLRFAQASAFPILAPVVAYQVLHAIVGTQQLNQINQRLAHMEKTLEELHVRQEAEIMGEIYYAINVLDDIQAERMHTGVFTADASNRLALVEKNILAILERNRLLVERFRDKTKTTKSHRGRQGARSAAELLKSDGAQAVHDMQCLIGLIAADLKLEQLLLLLAMQNNPADVGRRQDRIRDKMQKHEQALENLPSVQELERHADACLRAMRWWEKLTDFGQTSKEVKDSQSFGIEDAKPALSALKPSLNGYVFWQDKEGIQVFSMPGDDLRLQPTKLAAEQSLDILEVTVEEYIDPGRTYRLQLPEMADPVRVAVAEEVEPGLWLGKQLDQELEQSVLIRAQDYFKPHPSYGLG</sequence>